<evidence type="ECO:0000313" key="3">
    <source>
        <dbReference type="Proteomes" id="UP001589896"/>
    </source>
</evidence>
<feature type="domain" description="AB hydrolase-1" evidence="1">
    <location>
        <begin position="35"/>
        <end position="244"/>
    </location>
</feature>
<dbReference type="EMBL" id="JBHLTG010000007">
    <property type="protein sequence ID" value="MFC0681210.1"/>
    <property type="molecule type" value="Genomic_DNA"/>
</dbReference>
<dbReference type="SUPFAM" id="SSF53474">
    <property type="entry name" value="alpha/beta-Hydrolases"/>
    <property type="match status" value="1"/>
</dbReference>
<evidence type="ECO:0000313" key="2">
    <source>
        <dbReference type="EMBL" id="MFC0681210.1"/>
    </source>
</evidence>
<dbReference type="InterPro" id="IPR000073">
    <property type="entry name" value="AB_hydrolase_1"/>
</dbReference>
<organism evidence="2 3">
    <name type="scientific">Lysobacter korlensis</name>
    <dbReference type="NCBI Taxonomy" id="553636"/>
    <lineage>
        <taxon>Bacteria</taxon>
        <taxon>Pseudomonadati</taxon>
        <taxon>Pseudomonadota</taxon>
        <taxon>Gammaproteobacteria</taxon>
        <taxon>Lysobacterales</taxon>
        <taxon>Lysobacteraceae</taxon>
        <taxon>Lysobacter</taxon>
    </lineage>
</organism>
<proteinExistence type="predicted"/>
<dbReference type="PANTHER" id="PTHR43433">
    <property type="entry name" value="HYDROLASE, ALPHA/BETA FOLD FAMILY PROTEIN"/>
    <property type="match status" value="1"/>
</dbReference>
<dbReference type="PANTHER" id="PTHR43433:SF5">
    <property type="entry name" value="AB HYDROLASE-1 DOMAIN-CONTAINING PROTEIN"/>
    <property type="match status" value="1"/>
</dbReference>
<comment type="caution">
    <text evidence="2">The sequence shown here is derived from an EMBL/GenBank/DDBJ whole genome shotgun (WGS) entry which is preliminary data.</text>
</comment>
<dbReference type="Pfam" id="PF12697">
    <property type="entry name" value="Abhydrolase_6"/>
    <property type="match status" value="1"/>
</dbReference>
<keyword evidence="2" id="KW-0378">Hydrolase</keyword>
<evidence type="ECO:0000259" key="1">
    <source>
        <dbReference type="Pfam" id="PF12697"/>
    </source>
</evidence>
<dbReference type="InterPro" id="IPR029058">
    <property type="entry name" value="AB_hydrolase_fold"/>
</dbReference>
<sequence>MTSRDGTAIAFETAGTGSPVILVDGAMCFRGFGPMRAIAEQLRSDHTVLLYDRRGRGESGDTPPYALAREVEDVAALVARVGGPVQIFGMSSGGAVALHTATALGNSVSHVAVFDVPFMPAPALPAAAAYTEELTTALATDDRDAAVAAFLRRVGTPEPAIKHIRTSAGWPAMTAIAPTLRYDDLLVGGGVPASLAGSLDVPVLGLAGGESPGFLRHGSERIAALAPRGRFELIEGVGHDVPAERLAPRLHAFFGEQDDGE</sequence>
<protein>
    <submittedName>
        <fullName evidence="2">Alpha/beta fold hydrolase</fullName>
    </submittedName>
</protein>
<dbReference type="Gene3D" id="3.40.50.1820">
    <property type="entry name" value="alpha/beta hydrolase"/>
    <property type="match status" value="1"/>
</dbReference>
<dbReference type="InterPro" id="IPR050471">
    <property type="entry name" value="AB_hydrolase"/>
</dbReference>
<dbReference type="Proteomes" id="UP001589896">
    <property type="component" value="Unassembled WGS sequence"/>
</dbReference>
<accession>A0ABV6RW44</accession>
<dbReference type="GO" id="GO:0016787">
    <property type="term" value="F:hydrolase activity"/>
    <property type="evidence" value="ECO:0007669"/>
    <property type="project" value="UniProtKB-KW"/>
</dbReference>
<name>A0ABV6RW44_9GAMM</name>
<keyword evidence="3" id="KW-1185">Reference proteome</keyword>
<dbReference type="RefSeq" id="WP_386673615.1">
    <property type="nucleotide sequence ID" value="NZ_JBHLTG010000007.1"/>
</dbReference>
<reference evidence="2 3" key="1">
    <citation type="submission" date="2024-09" db="EMBL/GenBank/DDBJ databases">
        <authorList>
            <person name="Sun Q."/>
            <person name="Mori K."/>
        </authorList>
    </citation>
    <scope>NUCLEOTIDE SEQUENCE [LARGE SCALE GENOMIC DNA]</scope>
    <source>
        <strain evidence="2 3">KCTC 23076</strain>
    </source>
</reference>
<gene>
    <name evidence="2" type="ORF">ACFFGH_25555</name>
</gene>